<keyword evidence="1" id="KW-0472">Membrane</keyword>
<evidence type="ECO:0000256" key="1">
    <source>
        <dbReference type="SAM" id="Phobius"/>
    </source>
</evidence>
<keyword evidence="1" id="KW-0812">Transmembrane</keyword>
<evidence type="ECO:0000313" key="2">
    <source>
        <dbReference type="EMBL" id="CAJ0576037.1"/>
    </source>
</evidence>
<sequence>MGNVTLLVNTTAELDLETNLQIFIVTTMINILALYIIVMRTPAHMRAYGRALAIYQTLGFMAGIHLGVIIAVMFLIRHQAIMPEVHPLKLAPRINYTFYAVIQMLPYLHIGLFFFEVFTNDDQPSAKKYYKEKYPFLRRFIDVDTFYVFTPEVGTLVVANISIWIAFFIVAVFGACGSSFHVLTHRKTMMSARTYKLQQQWISKCILQVAIPLITFLCPVFLSFYIYFTDAIHLTGLMPVAVSVLGQHGFCSTVVTMLLYRPYLVYLKQRTWDFLAFTLPFLFEPRTFAGLEAATIVFRRSQDGYMRRFSLVARIVATRHHFNQQFSQTNQNIIGVTTPE</sequence>
<feature type="transmembrane region" description="Helical" evidence="1">
    <location>
        <begin position="163"/>
        <end position="184"/>
    </location>
</feature>
<dbReference type="PANTHER" id="PTHR46891">
    <property type="entry name" value="SERPENTINE RECEPTOR, CLASS H-RELATED"/>
    <property type="match status" value="1"/>
</dbReference>
<feature type="non-terminal residue" evidence="2">
    <location>
        <position position="340"/>
    </location>
</feature>
<organism evidence="2 3">
    <name type="scientific">Mesorhabditis spiculigera</name>
    <dbReference type="NCBI Taxonomy" id="96644"/>
    <lineage>
        <taxon>Eukaryota</taxon>
        <taxon>Metazoa</taxon>
        <taxon>Ecdysozoa</taxon>
        <taxon>Nematoda</taxon>
        <taxon>Chromadorea</taxon>
        <taxon>Rhabditida</taxon>
        <taxon>Rhabditina</taxon>
        <taxon>Rhabditomorpha</taxon>
        <taxon>Rhabditoidea</taxon>
        <taxon>Rhabditidae</taxon>
        <taxon>Mesorhabditinae</taxon>
        <taxon>Mesorhabditis</taxon>
    </lineage>
</organism>
<evidence type="ECO:0000313" key="3">
    <source>
        <dbReference type="Proteomes" id="UP001177023"/>
    </source>
</evidence>
<proteinExistence type="predicted"/>
<feature type="transmembrane region" description="Helical" evidence="1">
    <location>
        <begin position="96"/>
        <end position="115"/>
    </location>
</feature>
<keyword evidence="3" id="KW-1185">Reference proteome</keyword>
<dbReference type="InterPro" id="IPR019422">
    <property type="entry name" value="7TM_GPCR_serpentine_rcpt_Srh"/>
</dbReference>
<comment type="caution">
    <text evidence="2">The sequence shown here is derived from an EMBL/GenBank/DDBJ whole genome shotgun (WGS) entry which is preliminary data.</text>
</comment>
<accession>A0AA36CXA7</accession>
<dbReference type="Pfam" id="PF10318">
    <property type="entry name" value="7TM_GPCR_Srh"/>
    <property type="match status" value="1"/>
</dbReference>
<dbReference type="EMBL" id="CATQJA010002642">
    <property type="protein sequence ID" value="CAJ0576037.1"/>
    <property type="molecule type" value="Genomic_DNA"/>
</dbReference>
<gene>
    <name evidence="2" type="ORF">MSPICULIGERA_LOCUS14336</name>
</gene>
<dbReference type="AlphaFoldDB" id="A0AA36CXA7"/>
<feature type="transmembrane region" description="Helical" evidence="1">
    <location>
        <begin position="20"/>
        <end position="39"/>
    </location>
</feature>
<name>A0AA36CXA7_9BILA</name>
<reference evidence="2" key="1">
    <citation type="submission" date="2023-06" db="EMBL/GenBank/DDBJ databases">
        <authorList>
            <person name="Delattre M."/>
        </authorList>
    </citation>
    <scope>NUCLEOTIDE SEQUENCE</scope>
    <source>
        <strain evidence="2">AF72</strain>
    </source>
</reference>
<dbReference type="Proteomes" id="UP001177023">
    <property type="component" value="Unassembled WGS sequence"/>
</dbReference>
<feature type="transmembrane region" description="Helical" evidence="1">
    <location>
        <begin position="205"/>
        <end position="228"/>
    </location>
</feature>
<protein>
    <submittedName>
        <fullName evidence="2">Uncharacterized protein</fullName>
    </submittedName>
</protein>
<feature type="transmembrane region" description="Helical" evidence="1">
    <location>
        <begin position="240"/>
        <end position="260"/>
    </location>
</feature>
<feature type="transmembrane region" description="Helical" evidence="1">
    <location>
        <begin position="51"/>
        <end position="76"/>
    </location>
</feature>
<keyword evidence="1" id="KW-1133">Transmembrane helix</keyword>